<evidence type="ECO:0000256" key="1">
    <source>
        <dbReference type="ARBA" id="ARBA00022614"/>
    </source>
</evidence>
<dbReference type="InterPro" id="IPR001611">
    <property type="entry name" value="Leu-rich_rpt"/>
</dbReference>
<dbReference type="PROSITE" id="PS51450">
    <property type="entry name" value="LRR"/>
    <property type="match status" value="1"/>
</dbReference>
<dbReference type="Proteomes" id="UP000515135">
    <property type="component" value="Unplaced"/>
</dbReference>
<reference evidence="6" key="1">
    <citation type="submission" date="2025-08" db="UniProtKB">
        <authorList>
            <consortium name="RefSeq"/>
        </authorList>
    </citation>
    <scope>IDENTIFICATION</scope>
    <source>
        <tissue evidence="6">Gonad</tissue>
    </source>
</reference>
<evidence type="ECO:0000256" key="3">
    <source>
        <dbReference type="SAM" id="Phobius"/>
    </source>
</evidence>
<keyword evidence="5" id="KW-1185">Reference proteome</keyword>
<dbReference type="SUPFAM" id="SSF52058">
    <property type="entry name" value="L domain-like"/>
    <property type="match status" value="1"/>
</dbReference>
<sequence length="406" mass="45105">MAQNKALLYFLLLVSNQLLLVSAPALRCPDSCRSQTLYLFGRVVICHCPDKNWAGSPCSWIGYGGTYSFPACLDAIPTGFDKATRSIFIKNLRSSTILERSFPNSPEVQNLWIMQSNVSTVQPGAFQGLPLVKTLSLSDNRISSLEPDTFLGLERVTNLNLERNAISVISKHAFRGLPLLARLKLNKNRLRSVPVDALLPLTALKFASLKTNRITTIDSQVLRLSHKQALRLYLAKNPLKCNANLTWFICHLPELNHIFDRDFLRCASPANLSGILLATVRKDISQTDTDWSPQDIRSGRCDEMSTTTGPHTHHTSLYNNTILTEMPHTNATPGSEYQATTSQATTGTDIVTRPSFGPILTEEDYSCYVNAVIMSVAVSLLIVLVWVVVICLYERYHGTGMACHLH</sequence>
<dbReference type="Pfam" id="PF13855">
    <property type="entry name" value="LRR_8"/>
    <property type="match status" value="1"/>
</dbReference>
<dbReference type="Gene3D" id="3.80.10.10">
    <property type="entry name" value="Ribonuclease Inhibitor"/>
    <property type="match status" value="2"/>
</dbReference>
<keyword evidence="3" id="KW-0812">Transmembrane</keyword>
<keyword evidence="2" id="KW-0677">Repeat</keyword>
<feature type="chain" id="PRO_5027665483" evidence="4">
    <location>
        <begin position="24"/>
        <end position="406"/>
    </location>
</feature>
<dbReference type="InterPro" id="IPR032675">
    <property type="entry name" value="LRR_dom_sf"/>
</dbReference>
<accession>A0A6P4ZDR7</accession>
<evidence type="ECO:0000256" key="4">
    <source>
        <dbReference type="SAM" id="SignalP"/>
    </source>
</evidence>
<feature type="signal peptide" evidence="4">
    <location>
        <begin position="1"/>
        <end position="23"/>
    </location>
</feature>
<dbReference type="RefSeq" id="XP_019632049.1">
    <property type="nucleotide sequence ID" value="XM_019776490.1"/>
</dbReference>
<name>A0A6P4ZDR7_BRABE</name>
<evidence type="ECO:0000313" key="5">
    <source>
        <dbReference type="Proteomes" id="UP000515135"/>
    </source>
</evidence>
<feature type="transmembrane region" description="Helical" evidence="3">
    <location>
        <begin position="368"/>
        <end position="393"/>
    </location>
</feature>
<dbReference type="GeneID" id="109475728"/>
<gene>
    <name evidence="6" type="primary">LOC109475728</name>
</gene>
<proteinExistence type="predicted"/>
<dbReference type="SMART" id="SM00369">
    <property type="entry name" value="LRR_TYP"/>
    <property type="match status" value="4"/>
</dbReference>
<organism evidence="5 6">
    <name type="scientific">Branchiostoma belcheri</name>
    <name type="common">Amphioxus</name>
    <dbReference type="NCBI Taxonomy" id="7741"/>
    <lineage>
        <taxon>Eukaryota</taxon>
        <taxon>Metazoa</taxon>
        <taxon>Chordata</taxon>
        <taxon>Cephalochordata</taxon>
        <taxon>Leptocardii</taxon>
        <taxon>Amphioxiformes</taxon>
        <taxon>Branchiostomatidae</taxon>
        <taxon>Branchiostoma</taxon>
    </lineage>
</organism>
<evidence type="ECO:0000313" key="6">
    <source>
        <dbReference type="RefSeq" id="XP_019632049.1"/>
    </source>
</evidence>
<dbReference type="PANTHER" id="PTHR24367">
    <property type="entry name" value="LEUCINE-RICH REPEAT-CONTAINING PROTEIN"/>
    <property type="match status" value="1"/>
</dbReference>
<dbReference type="AlphaFoldDB" id="A0A6P4ZDR7"/>
<dbReference type="PANTHER" id="PTHR24367:SF318">
    <property type="entry name" value="LEUCINE-RICH GLIOMA-INACTIVATED PROTEIN 1-LIKE"/>
    <property type="match status" value="1"/>
</dbReference>
<keyword evidence="4" id="KW-0732">Signal</keyword>
<dbReference type="InterPro" id="IPR003591">
    <property type="entry name" value="Leu-rich_rpt_typical-subtyp"/>
</dbReference>
<protein>
    <submittedName>
        <fullName evidence="6">Adhesion G protein-coupled receptor A2-like</fullName>
    </submittedName>
</protein>
<keyword evidence="3" id="KW-0472">Membrane</keyword>
<keyword evidence="3" id="KW-1133">Transmembrane helix</keyword>
<keyword evidence="1" id="KW-0433">Leucine-rich repeat</keyword>
<dbReference type="OrthoDB" id="1574204at2759"/>
<dbReference type="InterPro" id="IPR051295">
    <property type="entry name" value="LGI_related"/>
</dbReference>
<evidence type="ECO:0000256" key="2">
    <source>
        <dbReference type="ARBA" id="ARBA00022737"/>
    </source>
</evidence>
<dbReference type="KEGG" id="bbel:109475728"/>